<gene>
    <name evidence="2" type="ORF">Sradi_4352900</name>
</gene>
<evidence type="ECO:0000259" key="1">
    <source>
        <dbReference type="Pfam" id="PF13960"/>
    </source>
</evidence>
<sequence length="112" mass="12217">MKKLISIAFCEMLPEPLWSALTEVSLLFQILCSTMLDVNKVQELEGSVATILCNLKKIILPAFFDLMEHLIVHPSYKAHMEGPWNTSGCTHLRGGIPEADGGSSALAHGRGP</sequence>
<name>A0AAW2NRS6_SESRA</name>
<reference evidence="2" key="2">
    <citation type="journal article" date="2024" name="Plant">
        <title>Genomic evolution and insights into agronomic trait innovations of Sesamum species.</title>
        <authorList>
            <person name="Miao H."/>
            <person name="Wang L."/>
            <person name="Qu L."/>
            <person name="Liu H."/>
            <person name="Sun Y."/>
            <person name="Le M."/>
            <person name="Wang Q."/>
            <person name="Wei S."/>
            <person name="Zheng Y."/>
            <person name="Lin W."/>
            <person name="Duan Y."/>
            <person name="Cao H."/>
            <person name="Xiong S."/>
            <person name="Wang X."/>
            <person name="Wei L."/>
            <person name="Li C."/>
            <person name="Ma Q."/>
            <person name="Ju M."/>
            <person name="Zhao R."/>
            <person name="Li G."/>
            <person name="Mu C."/>
            <person name="Tian Q."/>
            <person name="Mei H."/>
            <person name="Zhang T."/>
            <person name="Gao T."/>
            <person name="Zhang H."/>
        </authorList>
    </citation>
    <scope>NUCLEOTIDE SEQUENCE</scope>
    <source>
        <strain evidence="2">G02</strain>
    </source>
</reference>
<dbReference type="PANTHER" id="PTHR48258:SF4">
    <property type="entry name" value="DUF4216 DOMAIN-CONTAINING PROTEIN"/>
    <property type="match status" value="1"/>
</dbReference>
<reference evidence="2" key="1">
    <citation type="submission" date="2020-06" db="EMBL/GenBank/DDBJ databases">
        <authorList>
            <person name="Li T."/>
            <person name="Hu X."/>
            <person name="Zhang T."/>
            <person name="Song X."/>
            <person name="Zhang H."/>
            <person name="Dai N."/>
            <person name="Sheng W."/>
            <person name="Hou X."/>
            <person name="Wei L."/>
        </authorList>
    </citation>
    <scope>NUCLEOTIDE SEQUENCE</scope>
    <source>
        <strain evidence="2">G02</strain>
        <tissue evidence="2">Leaf</tissue>
    </source>
</reference>
<dbReference type="PANTHER" id="PTHR48258">
    <property type="entry name" value="DUF4218 DOMAIN-CONTAINING PROTEIN-RELATED"/>
    <property type="match status" value="1"/>
</dbReference>
<feature type="domain" description="DUF4218" evidence="1">
    <location>
        <begin position="31"/>
        <end position="84"/>
    </location>
</feature>
<evidence type="ECO:0000313" key="2">
    <source>
        <dbReference type="EMBL" id="KAL0345216.1"/>
    </source>
</evidence>
<proteinExistence type="predicted"/>
<organism evidence="2">
    <name type="scientific">Sesamum radiatum</name>
    <name type="common">Black benniseed</name>
    <dbReference type="NCBI Taxonomy" id="300843"/>
    <lineage>
        <taxon>Eukaryota</taxon>
        <taxon>Viridiplantae</taxon>
        <taxon>Streptophyta</taxon>
        <taxon>Embryophyta</taxon>
        <taxon>Tracheophyta</taxon>
        <taxon>Spermatophyta</taxon>
        <taxon>Magnoliopsida</taxon>
        <taxon>eudicotyledons</taxon>
        <taxon>Gunneridae</taxon>
        <taxon>Pentapetalae</taxon>
        <taxon>asterids</taxon>
        <taxon>lamiids</taxon>
        <taxon>Lamiales</taxon>
        <taxon>Pedaliaceae</taxon>
        <taxon>Sesamum</taxon>
    </lineage>
</organism>
<dbReference type="EMBL" id="JACGWJ010000019">
    <property type="protein sequence ID" value="KAL0345216.1"/>
    <property type="molecule type" value="Genomic_DNA"/>
</dbReference>
<protein>
    <recommendedName>
        <fullName evidence="1">DUF4218 domain-containing protein</fullName>
    </recommendedName>
</protein>
<dbReference type="Pfam" id="PF13960">
    <property type="entry name" value="DUF4218"/>
    <property type="match status" value="1"/>
</dbReference>
<comment type="caution">
    <text evidence="2">The sequence shown here is derived from an EMBL/GenBank/DDBJ whole genome shotgun (WGS) entry which is preliminary data.</text>
</comment>
<dbReference type="InterPro" id="IPR025452">
    <property type="entry name" value="DUF4218"/>
</dbReference>
<dbReference type="AlphaFoldDB" id="A0AAW2NRS6"/>
<accession>A0AAW2NRS6</accession>